<dbReference type="InterPro" id="IPR002575">
    <property type="entry name" value="Aminoglycoside_PTrfase"/>
</dbReference>
<name>A0A9P3GLW4_9APHY</name>
<sequence length="436" mass="49575">MSHSTFSLANNPTRVDDLWQKANVDFEVMGRIIESHFKSIWVSRAEIGGGAYAKAVKFSLENGMEVVSRVTLPVNDRVKTEAEVAAMDSMRAHTSIPITNVYLFCSSSNNPVRAEWVVMDYVHGEQWCECFHTLTWEKKKTAADDLARIMADTFALTATHCGSMLADLTLRDDQKAIRYNGDDGLASLTGFRTVESCTSRGTYLLAPINDLVFFDRELGIVPPSHCGPFATEHEYVEAIAFRGIPGMRGAGKADRWPYEKALDLYNIIRPLFRDSDTSVSTPQLPVFHFAHNDLSAHNILLDPRTGHITAVIDWEMSGFCPSWWAALPGPWFDDDYRRFIIDGLQDAPDGSDDESRKAKDLRQYFRDALRRLSPSLFNAYWNGVELRAIHYNIGEALPGNLLGWMDQYEKFQWDYQRGPFPFDYGKWFKEYCKLAL</sequence>
<feature type="domain" description="Aminoglycoside phosphotransferase" evidence="1">
    <location>
        <begin position="46"/>
        <end position="319"/>
    </location>
</feature>
<reference evidence="2 3" key="1">
    <citation type="submission" date="2021-08" db="EMBL/GenBank/DDBJ databases">
        <title>Draft Genome Sequence of Phanerochaete sordida strain YK-624.</title>
        <authorList>
            <person name="Mori T."/>
            <person name="Dohra H."/>
            <person name="Suzuki T."/>
            <person name="Kawagishi H."/>
            <person name="Hirai H."/>
        </authorList>
    </citation>
    <scope>NUCLEOTIDE SEQUENCE [LARGE SCALE GENOMIC DNA]</scope>
    <source>
        <strain evidence="2 3">YK-624</strain>
    </source>
</reference>
<dbReference type="EMBL" id="BPQB01000062">
    <property type="protein sequence ID" value="GJE96629.1"/>
    <property type="molecule type" value="Genomic_DNA"/>
</dbReference>
<comment type="caution">
    <text evidence="2">The sequence shown here is derived from an EMBL/GenBank/DDBJ whole genome shotgun (WGS) entry which is preliminary data.</text>
</comment>
<protein>
    <submittedName>
        <fullName evidence="2">Kinase-like protein</fullName>
    </submittedName>
</protein>
<dbReference type="GO" id="GO:0016301">
    <property type="term" value="F:kinase activity"/>
    <property type="evidence" value="ECO:0007669"/>
    <property type="project" value="UniProtKB-KW"/>
</dbReference>
<dbReference type="SUPFAM" id="SSF56112">
    <property type="entry name" value="Protein kinase-like (PK-like)"/>
    <property type="match status" value="1"/>
</dbReference>
<dbReference type="InterPro" id="IPR051678">
    <property type="entry name" value="AGP_Transferase"/>
</dbReference>
<dbReference type="Gene3D" id="3.90.1200.10">
    <property type="match status" value="1"/>
</dbReference>
<evidence type="ECO:0000313" key="2">
    <source>
        <dbReference type="EMBL" id="GJE96629.1"/>
    </source>
</evidence>
<gene>
    <name evidence="2" type="ORF">PsYK624_128290</name>
</gene>
<dbReference type="OrthoDB" id="10003767at2759"/>
<keyword evidence="3" id="KW-1185">Reference proteome</keyword>
<dbReference type="PANTHER" id="PTHR21310:SF15">
    <property type="entry name" value="AMINOGLYCOSIDE PHOSPHOTRANSFERASE DOMAIN-CONTAINING PROTEIN"/>
    <property type="match status" value="1"/>
</dbReference>
<organism evidence="2 3">
    <name type="scientific">Phanerochaete sordida</name>
    <dbReference type="NCBI Taxonomy" id="48140"/>
    <lineage>
        <taxon>Eukaryota</taxon>
        <taxon>Fungi</taxon>
        <taxon>Dikarya</taxon>
        <taxon>Basidiomycota</taxon>
        <taxon>Agaricomycotina</taxon>
        <taxon>Agaricomycetes</taxon>
        <taxon>Polyporales</taxon>
        <taxon>Phanerochaetaceae</taxon>
        <taxon>Phanerochaete</taxon>
    </lineage>
</organism>
<evidence type="ECO:0000313" key="3">
    <source>
        <dbReference type="Proteomes" id="UP000703269"/>
    </source>
</evidence>
<dbReference type="PANTHER" id="PTHR21310">
    <property type="entry name" value="AMINOGLYCOSIDE PHOSPHOTRANSFERASE-RELATED-RELATED"/>
    <property type="match status" value="1"/>
</dbReference>
<keyword evidence="2" id="KW-0418">Kinase</keyword>
<dbReference type="AlphaFoldDB" id="A0A9P3GLW4"/>
<proteinExistence type="predicted"/>
<keyword evidence="2" id="KW-0808">Transferase</keyword>
<evidence type="ECO:0000259" key="1">
    <source>
        <dbReference type="Pfam" id="PF01636"/>
    </source>
</evidence>
<dbReference type="Pfam" id="PF01636">
    <property type="entry name" value="APH"/>
    <property type="match status" value="1"/>
</dbReference>
<dbReference type="InterPro" id="IPR011009">
    <property type="entry name" value="Kinase-like_dom_sf"/>
</dbReference>
<dbReference type="Proteomes" id="UP000703269">
    <property type="component" value="Unassembled WGS sequence"/>
</dbReference>
<accession>A0A9P3GLW4</accession>